<reference evidence="17 18" key="1">
    <citation type="submission" date="2015-01" db="EMBL/GenBank/DDBJ databases">
        <authorList>
            <person name="Xiang T."/>
            <person name="Song Y."/>
            <person name="Huang L."/>
            <person name="Wang B."/>
            <person name="Wu P."/>
        </authorList>
    </citation>
    <scope>NUCLEOTIDE SEQUENCE [LARGE SCALE GENOMIC DNA]</scope>
    <source>
        <strain evidence="17 18">CcD38</strain>
    </source>
</reference>
<feature type="binding site" description="covalent" evidence="13">
    <location>
        <position position="250"/>
    </location>
    <ligand>
        <name>heme c</name>
        <dbReference type="ChEBI" id="CHEBI:61717"/>
        <label>2</label>
    </ligand>
</feature>
<dbReference type="PROSITE" id="PS51007">
    <property type="entry name" value="CYTC"/>
    <property type="match status" value="1"/>
</dbReference>
<feature type="binding site" description="covalent" evidence="13">
    <location>
        <position position="105"/>
    </location>
    <ligand>
        <name>heme c</name>
        <dbReference type="ChEBI" id="CHEBI:61717"/>
        <label>1</label>
    </ligand>
</feature>
<name>A0A0B7I2S8_9FLAO</name>
<evidence type="ECO:0000256" key="3">
    <source>
        <dbReference type="ARBA" id="ARBA00022448"/>
    </source>
</evidence>
<accession>A0A0B7I2S8</accession>
<keyword evidence="18" id="KW-1185">Reference proteome</keyword>
<feature type="binding site" description="axial binding residue" evidence="14">
    <location>
        <position position="109"/>
    </location>
    <ligand>
        <name>heme c</name>
        <dbReference type="ChEBI" id="CHEBI:61717"/>
        <label>1</label>
    </ligand>
    <ligandPart>
        <name>Fe</name>
        <dbReference type="ChEBI" id="CHEBI:18248"/>
    </ligandPart>
</feature>
<dbReference type="SUPFAM" id="SSF46626">
    <property type="entry name" value="Cytochrome c"/>
    <property type="match status" value="2"/>
</dbReference>
<dbReference type="AlphaFoldDB" id="A0A0B7I2S8"/>
<sequence>MKRFLFPTVCFSVALLFFAFREQMVASIFEDQAYIDKLRDEYSSGNPKRWEAPVLDSSLVASFQDIGSLPPMEFPVDNPYSDAKKELGKKLFFDPRLSRSKQIACASCHDSQLGWGDGRTVSFGHDRQAGTRNSMTLLNIGYHKVFFWDGRASSLEEQALMPIKDPVEMHSSEAISVKNIRKVKGYKQLFKEAFGDDRITIDRIQKAIATYERTIVSRRTKFDQFIAGEKKIFSDQEVVGLHLFRTKARCINCHNTPLFSNQQFHNVGLSYYGRVFEDLGRYNITQQKEDVGRFKTPSLREITYTAPYMHNGLMPHLEGIVQMYNAGMPRPKPTEKQKNDLLFPTTDELLKPLSLTKEEQKALIAFLHTLSSSPTRERAPELPK</sequence>
<keyword evidence="8" id="KW-0249">Electron transport</keyword>
<dbReference type="PANTHER" id="PTHR30600">
    <property type="entry name" value="CYTOCHROME C PEROXIDASE-RELATED"/>
    <property type="match status" value="1"/>
</dbReference>
<keyword evidence="6 15" id="KW-0732">Signal</keyword>
<evidence type="ECO:0000259" key="16">
    <source>
        <dbReference type="PROSITE" id="PS51007"/>
    </source>
</evidence>
<dbReference type="GO" id="GO:0009055">
    <property type="term" value="F:electron transfer activity"/>
    <property type="evidence" value="ECO:0007669"/>
    <property type="project" value="InterPro"/>
</dbReference>
<dbReference type="GO" id="GO:0046872">
    <property type="term" value="F:metal ion binding"/>
    <property type="evidence" value="ECO:0007669"/>
    <property type="project" value="UniProtKB-KW"/>
</dbReference>
<comment type="function">
    <text evidence="11">Involved in methylamine metabolism. Essential for the maturation of the beta subunit of MADH, presumably via a step in the biosynthesis of tryptophan tryptophylquinone (TTQ), the cofactor of MADH.</text>
</comment>
<feature type="binding site" description="axial binding residue" evidence="14">
    <location>
        <position position="125"/>
    </location>
    <ligand>
        <name>heme c</name>
        <dbReference type="ChEBI" id="CHEBI:61717"/>
        <label>1</label>
    </ligand>
    <ligandPart>
        <name>Fe</name>
        <dbReference type="ChEBI" id="CHEBI:18248"/>
    </ligandPart>
</feature>
<feature type="binding site" description="covalent" evidence="13">
    <location>
        <position position="253"/>
    </location>
    <ligand>
        <name>heme c</name>
        <dbReference type="ChEBI" id="CHEBI:61717"/>
        <label>2</label>
    </ligand>
</feature>
<comment type="subcellular location">
    <subcellularLocation>
        <location evidence="1">Periplasm</location>
    </subcellularLocation>
</comment>
<comment type="pathway">
    <text evidence="2">One-carbon metabolism; methylamine degradation.</text>
</comment>
<keyword evidence="7" id="KW-0574">Periplasm</keyword>
<proteinExistence type="predicted"/>
<feature type="chain" id="PRO_5002117587" description="Methylamine utilization protein MauG" evidence="15">
    <location>
        <begin position="27"/>
        <end position="384"/>
    </location>
</feature>
<dbReference type="Proteomes" id="UP000045051">
    <property type="component" value="Unassembled WGS sequence"/>
</dbReference>
<keyword evidence="17" id="KW-0575">Peroxidase</keyword>
<evidence type="ECO:0000256" key="5">
    <source>
        <dbReference type="ARBA" id="ARBA00022723"/>
    </source>
</evidence>
<comment type="cofactor">
    <cofactor evidence="13">
        <name>heme</name>
        <dbReference type="ChEBI" id="CHEBI:30413"/>
    </cofactor>
    <text evidence="13">Binds 2 heme groups.</text>
</comment>
<comment type="PTM">
    <text evidence="13">Binds 2 heme groups per subunit.</text>
</comment>
<dbReference type="EMBL" id="CDOI01000132">
    <property type="protein sequence ID" value="CEN45074.1"/>
    <property type="molecule type" value="Genomic_DNA"/>
</dbReference>
<evidence type="ECO:0000256" key="13">
    <source>
        <dbReference type="PIRSR" id="PIRSR000294-1"/>
    </source>
</evidence>
<dbReference type="InterPro" id="IPR036909">
    <property type="entry name" value="Cyt_c-like_dom_sf"/>
</dbReference>
<evidence type="ECO:0000313" key="18">
    <source>
        <dbReference type="Proteomes" id="UP000045051"/>
    </source>
</evidence>
<dbReference type="Pfam" id="PF03150">
    <property type="entry name" value="CCP_MauG"/>
    <property type="match status" value="1"/>
</dbReference>
<evidence type="ECO:0000256" key="7">
    <source>
        <dbReference type="ARBA" id="ARBA00022764"/>
    </source>
</evidence>
<feature type="binding site" description="covalent" evidence="13">
    <location>
        <position position="108"/>
    </location>
    <ligand>
        <name>heme c</name>
        <dbReference type="ChEBI" id="CHEBI:61717"/>
        <label>1</label>
    </ligand>
</feature>
<evidence type="ECO:0000256" key="12">
    <source>
        <dbReference type="ARBA" id="ARBA00073576"/>
    </source>
</evidence>
<organism evidence="17 18">
    <name type="scientific">Capnocytophaga canis</name>
    <dbReference type="NCBI Taxonomy" id="1848903"/>
    <lineage>
        <taxon>Bacteria</taxon>
        <taxon>Pseudomonadati</taxon>
        <taxon>Bacteroidota</taxon>
        <taxon>Flavobacteriia</taxon>
        <taxon>Flavobacteriales</taxon>
        <taxon>Flavobacteriaceae</taxon>
        <taxon>Capnocytophaga</taxon>
    </lineage>
</organism>
<evidence type="ECO:0000256" key="2">
    <source>
        <dbReference type="ARBA" id="ARBA00004856"/>
    </source>
</evidence>
<dbReference type="InterPro" id="IPR004852">
    <property type="entry name" value="Di-haem_cyt_c_peroxidsae"/>
</dbReference>
<evidence type="ECO:0000256" key="4">
    <source>
        <dbReference type="ARBA" id="ARBA00022617"/>
    </source>
</evidence>
<feature type="signal peptide" evidence="15">
    <location>
        <begin position="1"/>
        <end position="26"/>
    </location>
</feature>
<keyword evidence="3" id="KW-0813">Transport</keyword>
<dbReference type="Gene3D" id="1.10.760.10">
    <property type="entry name" value="Cytochrome c-like domain"/>
    <property type="match status" value="2"/>
</dbReference>
<gene>
    <name evidence="17" type="ORF">CCAND38_220002</name>
</gene>
<dbReference type="PIRSF" id="PIRSF000294">
    <property type="entry name" value="Cytochrome-c_peroxidase"/>
    <property type="match status" value="1"/>
</dbReference>
<keyword evidence="5 14" id="KW-0479">Metal-binding</keyword>
<dbReference type="PANTHER" id="PTHR30600:SF10">
    <property type="entry name" value="BLL6722 PROTEIN"/>
    <property type="match status" value="1"/>
</dbReference>
<evidence type="ECO:0000256" key="11">
    <source>
        <dbReference type="ARBA" id="ARBA00058991"/>
    </source>
</evidence>
<keyword evidence="10 14" id="KW-0408">Iron</keyword>
<evidence type="ECO:0000256" key="14">
    <source>
        <dbReference type="PIRSR" id="PIRSR000294-2"/>
    </source>
</evidence>
<keyword evidence="9 17" id="KW-0560">Oxidoreductase</keyword>
<evidence type="ECO:0000256" key="8">
    <source>
        <dbReference type="ARBA" id="ARBA00022982"/>
    </source>
</evidence>
<feature type="domain" description="Cytochrome c" evidence="16">
    <location>
        <begin position="235"/>
        <end position="371"/>
    </location>
</feature>
<dbReference type="GO" id="GO:0042597">
    <property type="term" value="C:periplasmic space"/>
    <property type="evidence" value="ECO:0007669"/>
    <property type="project" value="UniProtKB-SubCell"/>
</dbReference>
<evidence type="ECO:0000256" key="15">
    <source>
        <dbReference type="SAM" id="SignalP"/>
    </source>
</evidence>
<evidence type="ECO:0000256" key="10">
    <source>
        <dbReference type="ARBA" id="ARBA00023004"/>
    </source>
</evidence>
<dbReference type="InterPro" id="IPR009056">
    <property type="entry name" value="Cyt_c-like_dom"/>
</dbReference>
<keyword evidence="4 13" id="KW-0349">Heme</keyword>
<evidence type="ECO:0000256" key="9">
    <source>
        <dbReference type="ARBA" id="ARBA00023002"/>
    </source>
</evidence>
<evidence type="ECO:0000256" key="6">
    <source>
        <dbReference type="ARBA" id="ARBA00022729"/>
    </source>
</evidence>
<feature type="binding site" description="axial binding residue" evidence="14">
    <location>
        <position position="254"/>
    </location>
    <ligand>
        <name>heme c</name>
        <dbReference type="ChEBI" id="CHEBI:61717"/>
        <label>2</label>
    </ligand>
    <ligandPart>
        <name>Fe</name>
        <dbReference type="ChEBI" id="CHEBI:18248"/>
    </ligandPart>
</feature>
<dbReference type="FunFam" id="1.10.760.10:FF:000019">
    <property type="entry name" value="Di-heme cytochrome C peroxidase"/>
    <property type="match status" value="1"/>
</dbReference>
<dbReference type="RefSeq" id="WP_042343917.1">
    <property type="nucleotide sequence ID" value="NZ_CDOI01000132.1"/>
</dbReference>
<evidence type="ECO:0000256" key="1">
    <source>
        <dbReference type="ARBA" id="ARBA00004418"/>
    </source>
</evidence>
<evidence type="ECO:0000313" key="17">
    <source>
        <dbReference type="EMBL" id="CEN45074.1"/>
    </source>
</evidence>
<dbReference type="GO" id="GO:0004130">
    <property type="term" value="F:cytochrome-c peroxidase activity"/>
    <property type="evidence" value="ECO:0007669"/>
    <property type="project" value="TreeGrafter"/>
</dbReference>
<dbReference type="InterPro" id="IPR051395">
    <property type="entry name" value="Cytochrome_c_Peroxidase/MauG"/>
</dbReference>
<dbReference type="InterPro" id="IPR026259">
    <property type="entry name" value="MauG/Cytc_peroxidase"/>
</dbReference>
<protein>
    <recommendedName>
        <fullName evidence="12">Methylamine utilization protein MauG</fullName>
    </recommendedName>
</protein>
<dbReference type="GO" id="GO:0020037">
    <property type="term" value="F:heme binding"/>
    <property type="evidence" value="ECO:0007669"/>
    <property type="project" value="InterPro"/>
</dbReference>